<feature type="non-terminal residue" evidence="1">
    <location>
        <position position="88"/>
    </location>
</feature>
<gene>
    <name evidence="1" type="ORF">B1A_03873</name>
</gene>
<reference evidence="1" key="1">
    <citation type="submission" date="2013-08" db="EMBL/GenBank/DDBJ databases">
        <authorList>
            <person name="Mendez C."/>
            <person name="Richter M."/>
            <person name="Ferrer M."/>
            <person name="Sanchez J."/>
        </authorList>
    </citation>
    <scope>NUCLEOTIDE SEQUENCE</scope>
</reference>
<accession>T1C0X9</accession>
<dbReference type="EMBL" id="AUZX01002828">
    <property type="protein sequence ID" value="EQD75647.1"/>
    <property type="molecule type" value="Genomic_DNA"/>
</dbReference>
<dbReference type="AlphaFoldDB" id="T1C0X9"/>
<comment type="caution">
    <text evidence="1">The sequence shown here is derived from an EMBL/GenBank/DDBJ whole genome shotgun (WGS) entry which is preliminary data.</text>
</comment>
<reference evidence="1" key="2">
    <citation type="journal article" date="2014" name="ISME J.">
        <title>Microbial stratification in low pH oxic and suboxic macroscopic growths along an acid mine drainage.</title>
        <authorList>
            <person name="Mendez-Garcia C."/>
            <person name="Mesa V."/>
            <person name="Sprenger R.R."/>
            <person name="Richter M."/>
            <person name="Diez M.S."/>
            <person name="Solano J."/>
            <person name="Bargiela R."/>
            <person name="Golyshina O.V."/>
            <person name="Manteca A."/>
            <person name="Ramos J.L."/>
            <person name="Gallego J.R."/>
            <person name="Llorente I."/>
            <person name="Martins Dos Santos V.A."/>
            <person name="Jensen O.N."/>
            <person name="Pelaez A.I."/>
            <person name="Sanchez J."/>
            <person name="Ferrer M."/>
        </authorList>
    </citation>
    <scope>NUCLEOTIDE SEQUENCE</scope>
</reference>
<sequence length="88" mass="10098">MIEIPMVSVPDILSDLLGEFRPLFDRRQFRQFSRYIASSWASPTRSVAHLNGIFVEHTNQSNLNRYSSDPVLVLDDTILPRKGKHIEG</sequence>
<evidence type="ECO:0000313" key="1">
    <source>
        <dbReference type="EMBL" id="EQD75647.1"/>
    </source>
</evidence>
<name>T1C0X9_9ZZZZ</name>
<organism evidence="1">
    <name type="scientific">mine drainage metagenome</name>
    <dbReference type="NCBI Taxonomy" id="410659"/>
    <lineage>
        <taxon>unclassified sequences</taxon>
        <taxon>metagenomes</taxon>
        <taxon>ecological metagenomes</taxon>
    </lineage>
</organism>
<protein>
    <submittedName>
        <fullName evidence="1">Uncharacterized protein</fullName>
    </submittedName>
</protein>
<proteinExistence type="predicted"/>